<comment type="caution">
    <text evidence="2">The sequence shown here is derived from an EMBL/GenBank/DDBJ whole genome shotgun (WGS) entry which is preliminary data.</text>
</comment>
<keyword evidence="3" id="KW-1185">Reference proteome</keyword>
<dbReference type="Proteomes" id="UP000785200">
    <property type="component" value="Unassembled WGS sequence"/>
</dbReference>
<gene>
    <name evidence="2" type="ORF">D0Z07_3185</name>
</gene>
<name>A0A9P6VL78_9HELO</name>
<sequence>MSESAIAPVPQRDIRSAAKEFKRDRDAGEKWSMGTRPLPGVRMQYAGILGSEDWGALDDQQTKMEKVRPVKPWNNPLHKSHANKTPKPTNHYDSGINSNTASHRMVRKVDALVDANEHTSSPLSRSLLELLPQHANNTSASIQTAIRDHDSGILYSFDNAGVSPGMKGRAVGLDSLVDIAEKRWAMEQTEKIVKGEYEVLDAEGETTVLSGKKGKKGSPRQKAVKTMPTVVKHMDVEEDDGFELI</sequence>
<dbReference type="AlphaFoldDB" id="A0A9P6VL78"/>
<evidence type="ECO:0000256" key="1">
    <source>
        <dbReference type="SAM" id="MobiDB-lite"/>
    </source>
</evidence>
<evidence type="ECO:0000313" key="3">
    <source>
        <dbReference type="Proteomes" id="UP000785200"/>
    </source>
</evidence>
<protein>
    <submittedName>
        <fullName evidence="2">Uncharacterized protein</fullName>
    </submittedName>
</protein>
<dbReference type="EMBL" id="VNKQ01000006">
    <property type="protein sequence ID" value="KAG0650291.1"/>
    <property type="molecule type" value="Genomic_DNA"/>
</dbReference>
<evidence type="ECO:0000313" key="2">
    <source>
        <dbReference type="EMBL" id="KAG0650291.1"/>
    </source>
</evidence>
<feature type="region of interest" description="Disordered" evidence="1">
    <location>
        <begin position="71"/>
        <end position="92"/>
    </location>
</feature>
<organism evidence="2 3">
    <name type="scientific">Hyphodiscus hymeniophilus</name>
    <dbReference type="NCBI Taxonomy" id="353542"/>
    <lineage>
        <taxon>Eukaryota</taxon>
        <taxon>Fungi</taxon>
        <taxon>Dikarya</taxon>
        <taxon>Ascomycota</taxon>
        <taxon>Pezizomycotina</taxon>
        <taxon>Leotiomycetes</taxon>
        <taxon>Helotiales</taxon>
        <taxon>Hyphodiscaceae</taxon>
        <taxon>Hyphodiscus</taxon>
    </lineage>
</organism>
<reference evidence="2" key="1">
    <citation type="submission" date="2019-07" db="EMBL/GenBank/DDBJ databases">
        <title>Hyphodiscus hymeniophilus genome sequencing and assembly.</title>
        <authorList>
            <person name="Kramer G."/>
            <person name="Nodwell J."/>
        </authorList>
    </citation>
    <scope>NUCLEOTIDE SEQUENCE</scope>
    <source>
        <strain evidence="2">ATCC 34498</strain>
    </source>
</reference>
<dbReference type="OrthoDB" id="5153521at2759"/>
<feature type="region of interest" description="Disordered" evidence="1">
    <location>
        <begin position="1"/>
        <end position="35"/>
    </location>
</feature>
<proteinExistence type="predicted"/>
<feature type="compositionally biased region" description="Basic and acidic residues" evidence="1">
    <location>
        <begin position="12"/>
        <end position="29"/>
    </location>
</feature>
<accession>A0A9P6VL78</accession>